<evidence type="ECO:0000313" key="7">
    <source>
        <dbReference type="EMBL" id="RPF55669.1"/>
    </source>
</evidence>
<reference evidence="7 8" key="1">
    <citation type="submission" date="2018-11" db="EMBL/GenBank/DDBJ databases">
        <title>Genomic Encyclopedia of Type Strains, Phase IV (KMG-IV): sequencing the most valuable type-strain genomes for metagenomic binning, comparative biology and taxonomic classification.</title>
        <authorList>
            <person name="Goeker M."/>
        </authorList>
    </citation>
    <scope>NUCLEOTIDE SEQUENCE [LARGE SCALE GENOMIC DNA]</scope>
    <source>
        <strain evidence="7 8">DSM 18090</strain>
    </source>
</reference>
<evidence type="ECO:0000256" key="6">
    <source>
        <dbReference type="HAMAP-Rule" id="MF_00337"/>
    </source>
</evidence>
<dbReference type="OrthoDB" id="9798666at2"/>
<evidence type="ECO:0000256" key="1">
    <source>
        <dbReference type="ARBA" id="ARBA00009998"/>
    </source>
</evidence>
<comment type="similarity">
    <text evidence="1 6">Belongs to the XseB family.</text>
</comment>
<keyword evidence="2 6" id="KW-0963">Cytoplasm</keyword>
<accession>A0A3N5BFK8</accession>
<comment type="catalytic activity">
    <reaction evidence="6">
        <text>Exonucleolytic cleavage in either 5'- to 3'- or 3'- to 5'-direction to yield nucleoside 5'-phosphates.</text>
        <dbReference type="EC" id="3.1.11.6"/>
    </reaction>
</comment>
<dbReference type="NCBIfam" id="TIGR01280">
    <property type="entry name" value="xseB"/>
    <property type="match status" value="1"/>
</dbReference>
<dbReference type="GO" id="GO:0005829">
    <property type="term" value="C:cytosol"/>
    <property type="evidence" value="ECO:0007669"/>
    <property type="project" value="TreeGrafter"/>
</dbReference>
<evidence type="ECO:0000313" key="8">
    <source>
        <dbReference type="Proteomes" id="UP000276443"/>
    </source>
</evidence>
<dbReference type="InterPro" id="IPR037004">
    <property type="entry name" value="Exonuc_VII_ssu_sf"/>
</dbReference>
<keyword evidence="5 6" id="KW-0269">Exonuclease</keyword>
<sequence length="78" mass="9107">MSNQEEKEMTFEQAMNQLEGIVEKLEEGDVPLEKAIEYYKEGMKLSKVCHGKLQSVENEMTEIMKDHGETEPYHVEEE</sequence>
<evidence type="ECO:0000256" key="5">
    <source>
        <dbReference type="ARBA" id="ARBA00022839"/>
    </source>
</evidence>
<evidence type="ECO:0000256" key="3">
    <source>
        <dbReference type="ARBA" id="ARBA00022722"/>
    </source>
</evidence>
<comment type="subcellular location">
    <subcellularLocation>
        <location evidence="6">Cytoplasm</location>
    </subcellularLocation>
</comment>
<dbReference type="NCBIfam" id="NF010666">
    <property type="entry name" value="PRK14063.1"/>
    <property type="match status" value="1"/>
</dbReference>
<comment type="caution">
    <text evidence="7">The sequence shown here is derived from an EMBL/GenBank/DDBJ whole genome shotgun (WGS) entry which is preliminary data.</text>
</comment>
<dbReference type="PIRSF" id="PIRSF006488">
    <property type="entry name" value="Exonuc_VII_S"/>
    <property type="match status" value="1"/>
</dbReference>
<dbReference type="PANTHER" id="PTHR34137">
    <property type="entry name" value="EXODEOXYRIBONUCLEASE 7 SMALL SUBUNIT"/>
    <property type="match status" value="1"/>
</dbReference>
<dbReference type="Proteomes" id="UP000276443">
    <property type="component" value="Unassembled WGS sequence"/>
</dbReference>
<dbReference type="GO" id="GO:0009318">
    <property type="term" value="C:exodeoxyribonuclease VII complex"/>
    <property type="evidence" value="ECO:0007669"/>
    <property type="project" value="UniProtKB-UniRule"/>
</dbReference>
<evidence type="ECO:0000256" key="2">
    <source>
        <dbReference type="ARBA" id="ARBA00022490"/>
    </source>
</evidence>
<proteinExistence type="inferred from homology"/>
<dbReference type="HAMAP" id="MF_00337">
    <property type="entry name" value="Exonuc_7_S"/>
    <property type="match status" value="1"/>
</dbReference>
<comment type="subunit">
    <text evidence="6">Heterooligomer composed of large and small subunits.</text>
</comment>
<dbReference type="Pfam" id="PF02609">
    <property type="entry name" value="Exonuc_VII_S"/>
    <property type="match status" value="1"/>
</dbReference>
<gene>
    <name evidence="6" type="primary">xseB</name>
    <name evidence="7" type="ORF">EDC24_0553</name>
</gene>
<protein>
    <recommendedName>
        <fullName evidence="6">Exodeoxyribonuclease 7 small subunit</fullName>
        <ecNumber evidence="6">3.1.11.6</ecNumber>
    </recommendedName>
    <alternativeName>
        <fullName evidence="6">Exodeoxyribonuclease VII small subunit</fullName>
        <shortName evidence="6">Exonuclease VII small subunit</shortName>
    </alternativeName>
</protein>
<dbReference type="Gene3D" id="1.10.287.1040">
    <property type="entry name" value="Exonuclease VII, small subunit"/>
    <property type="match status" value="1"/>
</dbReference>
<dbReference type="GO" id="GO:0006308">
    <property type="term" value="P:DNA catabolic process"/>
    <property type="evidence" value="ECO:0007669"/>
    <property type="project" value="UniProtKB-UniRule"/>
</dbReference>
<dbReference type="InterPro" id="IPR003761">
    <property type="entry name" value="Exonuc_VII_S"/>
</dbReference>
<comment type="function">
    <text evidence="6">Bidirectionally degrades single-stranded DNA into large acid-insoluble oligonucleotides, which are then degraded further into small acid-soluble oligonucleotides.</text>
</comment>
<name>A0A3N5BFK8_9BACI</name>
<dbReference type="EC" id="3.1.11.6" evidence="6"/>
<dbReference type="GO" id="GO:0008855">
    <property type="term" value="F:exodeoxyribonuclease VII activity"/>
    <property type="evidence" value="ECO:0007669"/>
    <property type="project" value="UniProtKB-UniRule"/>
</dbReference>
<dbReference type="RefSeq" id="WP_124219516.1">
    <property type="nucleotide sequence ID" value="NZ_RKRF01000007.1"/>
</dbReference>
<keyword evidence="8" id="KW-1185">Reference proteome</keyword>
<dbReference type="AlphaFoldDB" id="A0A3N5BFK8"/>
<dbReference type="PANTHER" id="PTHR34137:SF1">
    <property type="entry name" value="EXODEOXYRIBONUCLEASE 7 SMALL SUBUNIT"/>
    <property type="match status" value="1"/>
</dbReference>
<dbReference type="SUPFAM" id="SSF116842">
    <property type="entry name" value="XseB-like"/>
    <property type="match status" value="1"/>
</dbReference>
<dbReference type="EMBL" id="RKRF01000007">
    <property type="protein sequence ID" value="RPF55669.1"/>
    <property type="molecule type" value="Genomic_DNA"/>
</dbReference>
<evidence type="ECO:0000256" key="4">
    <source>
        <dbReference type="ARBA" id="ARBA00022801"/>
    </source>
</evidence>
<keyword evidence="4 6" id="KW-0378">Hydrolase</keyword>
<organism evidence="7 8">
    <name type="scientific">Aquisalibacillus elongatus</name>
    <dbReference type="NCBI Taxonomy" id="485577"/>
    <lineage>
        <taxon>Bacteria</taxon>
        <taxon>Bacillati</taxon>
        <taxon>Bacillota</taxon>
        <taxon>Bacilli</taxon>
        <taxon>Bacillales</taxon>
        <taxon>Bacillaceae</taxon>
        <taxon>Aquisalibacillus</taxon>
    </lineage>
</organism>
<keyword evidence="3 6" id="KW-0540">Nuclease</keyword>